<dbReference type="Gene3D" id="3.90.230.10">
    <property type="entry name" value="Creatinase/methionine aminopeptidase superfamily"/>
    <property type="match status" value="1"/>
</dbReference>
<dbReference type="InterPro" id="IPR000587">
    <property type="entry name" value="Creatinase_N"/>
</dbReference>
<dbReference type="InterPro" id="IPR029149">
    <property type="entry name" value="Creatin/AminoP/Spt16_N"/>
</dbReference>
<dbReference type="OrthoDB" id="9761809at2"/>
<proteinExistence type="predicted"/>
<sequence>MTEMFVPKEYAAKTPGGRDVLLRFPPEEYAARLAATRKRMREEGLDALLVFAQESHYWLTGFDTAGFVFFQAGVITADESSTVILTRTPDKRQAEVASLYDEVRIWLNAEDANPALDLRAILEEKGLKGKKVGIEYASYGLTAFNGRTVDTALEGFCETADGSWIIRGLRLIKSSAELEHVRIAGKLADAAVSATIERVKPGIPDSALIGAAFDAMVTRGGDTPSGGPMVNAGAAALFGRDSGIAHYIEEQDQVLVELAASHCRYHVCIESTLTVGPVDPRQERQMGVARDAIEEIKANALPGRELGTLDDIHRRVLDKGGFAKARYAACGYALGCTFKPTWMDVPPMIYSGNPLVMQPGMVFFVHIMIPDTDTGLVAGIGQTFVIRETGEPEVFSDLPVELFRR</sequence>
<evidence type="ECO:0000313" key="4">
    <source>
        <dbReference type="Proteomes" id="UP000199236"/>
    </source>
</evidence>
<dbReference type="AlphaFoldDB" id="A0A1I5AA78"/>
<dbReference type="CDD" id="cd01066">
    <property type="entry name" value="APP_MetAP"/>
    <property type="match status" value="1"/>
</dbReference>
<gene>
    <name evidence="3" type="ORF">SAMN04488056_101410</name>
</gene>
<dbReference type="SUPFAM" id="SSF55920">
    <property type="entry name" value="Creatinase/aminopeptidase"/>
    <property type="match status" value="1"/>
</dbReference>
<evidence type="ECO:0000259" key="2">
    <source>
        <dbReference type="Pfam" id="PF01321"/>
    </source>
</evidence>
<evidence type="ECO:0000313" key="3">
    <source>
        <dbReference type="EMBL" id="SFN59375.1"/>
    </source>
</evidence>
<protein>
    <submittedName>
        <fullName evidence="3">Xaa-Pro dipeptidase</fullName>
    </submittedName>
</protein>
<dbReference type="InterPro" id="IPR000994">
    <property type="entry name" value="Pept_M24"/>
</dbReference>
<dbReference type="SUPFAM" id="SSF53092">
    <property type="entry name" value="Creatinase/prolidase N-terminal domain"/>
    <property type="match status" value="1"/>
</dbReference>
<dbReference type="InterPro" id="IPR036005">
    <property type="entry name" value="Creatinase/aminopeptidase-like"/>
</dbReference>
<dbReference type="PANTHER" id="PTHR46112:SF2">
    <property type="entry name" value="XAA-PRO AMINOPEPTIDASE P-RELATED"/>
    <property type="match status" value="1"/>
</dbReference>
<dbReference type="Gene3D" id="3.40.350.10">
    <property type="entry name" value="Creatinase/prolidase N-terminal domain"/>
    <property type="match status" value="1"/>
</dbReference>
<reference evidence="3 4" key="1">
    <citation type="submission" date="2016-10" db="EMBL/GenBank/DDBJ databases">
        <authorList>
            <person name="de Groot N.N."/>
        </authorList>
    </citation>
    <scope>NUCLEOTIDE SEQUENCE [LARGE SCALE GENOMIC DNA]</scope>
    <source>
        <strain evidence="3 4">CGMCC 1.9157</strain>
    </source>
</reference>
<feature type="domain" description="Peptidase M24" evidence="1">
    <location>
        <begin position="179"/>
        <end position="388"/>
    </location>
</feature>
<evidence type="ECO:0000259" key="1">
    <source>
        <dbReference type="Pfam" id="PF00557"/>
    </source>
</evidence>
<keyword evidence="4" id="KW-1185">Reference proteome</keyword>
<dbReference type="Proteomes" id="UP000199236">
    <property type="component" value="Unassembled WGS sequence"/>
</dbReference>
<dbReference type="Pfam" id="PF00557">
    <property type="entry name" value="Peptidase_M24"/>
    <property type="match status" value="1"/>
</dbReference>
<dbReference type="STRING" id="655353.SAMN04488056_101410"/>
<accession>A0A1I5AA78</accession>
<feature type="domain" description="Creatinase N-terminal" evidence="2">
    <location>
        <begin position="32"/>
        <end position="172"/>
    </location>
</feature>
<name>A0A1I5AA78_9HYPH</name>
<dbReference type="InterPro" id="IPR050659">
    <property type="entry name" value="Peptidase_M24B"/>
</dbReference>
<dbReference type="Pfam" id="PF01321">
    <property type="entry name" value="Creatinase_N"/>
    <property type="match status" value="1"/>
</dbReference>
<dbReference type="PANTHER" id="PTHR46112">
    <property type="entry name" value="AMINOPEPTIDASE"/>
    <property type="match status" value="1"/>
</dbReference>
<organism evidence="3 4">
    <name type="scientific">Cohaesibacter marisflavi</name>
    <dbReference type="NCBI Taxonomy" id="655353"/>
    <lineage>
        <taxon>Bacteria</taxon>
        <taxon>Pseudomonadati</taxon>
        <taxon>Pseudomonadota</taxon>
        <taxon>Alphaproteobacteria</taxon>
        <taxon>Hyphomicrobiales</taxon>
        <taxon>Cohaesibacteraceae</taxon>
    </lineage>
</organism>
<dbReference type="EMBL" id="FOVR01000001">
    <property type="protein sequence ID" value="SFN59375.1"/>
    <property type="molecule type" value="Genomic_DNA"/>
</dbReference>